<dbReference type="Proteomes" id="UP000245629">
    <property type="component" value="Plasmid unnamed4"/>
</dbReference>
<dbReference type="PANTHER" id="PTHR46656">
    <property type="entry name" value="PUTATIVE-RELATED"/>
    <property type="match status" value="1"/>
</dbReference>
<keyword evidence="2" id="KW-0614">Plasmid</keyword>
<feature type="non-terminal residue" evidence="2">
    <location>
        <position position="1009"/>
    </location>
</feature>
<keyword evidence="3" id="KW-1185">Reference proteome</keyword>
<evidence type="ECO:0000256" key="1">
    <source>
        <dbReference type="SAM" id="Coils"/>
    </source>
</evidence>
<gene>
    <name evidence="2" type="ORF">DEW08_29545</name>
</gene>
<evidence type="ECO:0008006" key="4">
    <source>
        <dbReference type="Google" id="ProtNLM"/>
    </source>
</evidence>
<dbReference type="AlphaFoldDB" id="A0A2S2D071"/>
<name>A0A2S2D071_9PROT</name>
<keyword evidence="1" id="KW-0175">Coiled coil</keyword>
<protein>
    <recommendedName>
        <fullName evidence="4">Glycosyltransferase</fullName>
    </recommendedName>
</protein>
<proteinExistence type="predicted"/>
<geneLocation type="plasmid" evidence="2 3">
    <name>unnamed4</name>
</geneLocation>
<dbReference type="SUPFAM" id="SSF53756">
    <property type="entry name" value="UDP-Glycosyltransferase/glycogen phosphorylase"/>
    <property type="match status" value="2"/>
</dbReference>
<dbReference type="PANTHER" id="PTHR46656:SF3">
    <property type="entry name" value="PUTATIVE-RELATED"/>
    <property type="match status" value="1"/>
</dbReference>
<dbReference type="Gene3D" id="3.40.50.2000">
    <property type="entry name" value="Glycogen Phosphorylase B"/>
    <property type="match status" value="2"/>
</dbReference>
<accession>A0A2S2D071</accession>
<dbReference type="KEGG" id="azz:DEW08_29545"/>
<sequence length="1009" mass="111490">MQAERTALQAALHEKQDALDRTRQDLVRVQQDHEAVQAERTALQAALHEKQDALDRTRQDLVRVQQDHEAVQAERTALQTALHEKQDALDRTRQDLVRVQQDHEAVQAERTALQTALHEKQDALDRTRQDLVRIQQDHEAVQAERTALQAALHEKQDALDRTRQDLVRIQQDHEAVQAERTALQAALHEKQDALDRTRQDLVRTRQDLVRIQQDHEATQAELATACAELRENRQVLEPTRNALARTRTLLDMARRELAQRREGEAERSDPELDSLALLNALTWRFGPAADCRSPALVEIRRSVEQLGGVVVPDGAPFAADVNVVGALPATPPDVREAWPLLVEHGWTETGVPAEWVDRANERLGGIACISRHSLKTLVDQGLSIPAAVVGIGVDHWEAVATAPGVVAPGKGFRFLHVSFRTADTGLDLLLESFGYVFSDEDDVSLIVVQNGPDMPGTMAQLDQLRSGNPHYPHVVVIGTALGDGELKALYEQCDVFVAPVRRPGLDQTIAQAFLSGLPVIATGWGDHLDYCDDTNAWLVDFHYRRAPVPGTPAMCVLADPIAGSLDNCLWSAYRAMPAERREKAAAGRRRLLAHFTWKDAAIRLASLGGAVRDGLVGGTGPVRMAWITTWNEKCGIATYSEHLLAAIPSKEVYIFAPRKEPLVPDGPNCLRNWTVEKVRNGFDQVLDDVAALSIDAVVIQFNYGFFNHFELNDFIESCADRGVTVFIDLHSTIDPYDGMDNFRLSDFIGGLRKCRRILAHTLGDMERLKTLGLVDNVLLFPHGAMNKVHLSDLHTQNTPPLIASFGFCLPNKGLVELVEAVGILKQRGKTVHVRMLNAEHPAGVSAQEVQKIREAIDRLDLAAEIDFRTEFLADEVCLPLLAEADLVVNPYQKTSESASGSVRYGLSVGRPVAVTPLPFFDDLGDAVFRLPGITPEHMADGIAEALEHIGQGTETARRVEGAARAWIETHDYARQGLRLARMARAFARVPARQEELHPGADTGLLCLSG</sequence>
<reference evidence="3" key="1">
    <citation type="submission" date="2018-05" db="EMBL/GenBank/DDBJ databases">
        <title>Azospirillum thermophila sp. nov., a novel isolated from hot spring.</title>
        <authorList>
            <person name="Zhao Z."/>
        </authorList>
    </citation>
    <scope>NUCLEOTIDE SEQUENCE [LARGE SCALE GENOMIC DNA]</scope>
    <source>
        <strain evidence="3">CFH 70021</strain>
        <plasmid evidence="3">unnamed4</plasmid>
    </source>
</reference>
<evidence type="ECO:0000313" key="3">
    <source>
        <dbReference type="Proteomes" id="UP000245629"/>
    </source>
</evidence>
<feature type="coiled-coil region" evidence="1">
    <location>
        <begin position="5"/>
        <end position="221"/>
    </location>
</feature>
<dbReference type="Pfam" id="PF13692">
    <property type="entry name" value="Glyco_trans_1_4"/>
    <property type="match status" value="1"/>
</dbReference>
<organism evidence="2 3">
    <name type="scientific">Azospirillum thermophilum</name>
    <dbReference type="NCBI Taxonomy" id="2202148"/>
    <lineage>
        <taxon>Bacteria</taxon>
        <taxon>Pseudomonadati</taxon>
        <taxon>Pseudomonadota</taxon>
        <taxon>Alphaproteobacteria</taxon>
        <taxon>Rhodospirillales</taxon>
        <taxon>Azospirillaceae</taxon>
        <taxon>Azospirillum</taxon>
    </lineage>
</organism>
<evidence type="ECO:0000313" key="2">
    <source>
        <dbReference type="EMBL" id="AWK90161.1"/>
    </source>
</evidence>
<dbReference type="EMBL" id="CP029359">
    <property type="protein sequence ID" value="AWK90161.1"/>
    <property type="molecule type" value="Genomic_DNA"/>
</dbReference>